<organism evidence="11 12">
    <name type="scientific">Nitrosomonas oligotropha</name>
    <dbReference type="NCBI Taxonomy" id="42354"/>
    <lineage>
        <taxon>Bacteria</taxon>
        <taxon>Pseudomonadati</taxon>
        <taxon>Pseudomonadota</taxon>
        <taxon>Betaproteobacteria</taxon>
        <taxon>Nitrosomonadales</taxon>
        <taxon>Nitrosomonadaceae</taxon>
        <taxon>Nitrosomonas</taxon>
    </lineage>
</organism>
<dbReference type="PANTHER" id="PTHR38786">
    <property type="entry name" value="FLAGELLAR FLIJ PROTEIN"/>
    <property type="match status" value="1"/>
</dbReference>
<dbReference type="STRING" id="42354.SAMN05216333_10311"/>
<dbReference type="PANTHER" id="PTHR38786:SF1">
    <property type="entry name" value="FLAGELLAR FLIJ PROTEIN"/>
    <property type="match status" value="1"/>
</dbReference>
<dbReference type="NCBIfam" id="TIGR02473">
    <property type="entry name" value="flagell_FliJ"/>
    <property type="match status" value="1"/>
</dbReference>
<evidence type="ECO:0000256" key="5">
    <source>
        <dbReference type="ARBA" id="ARBA00022475"/>
    </source>
</evidence>
<dbReference type="GO" id="GO:0044781">
    <property type="term" value="P:bacterial-type flagellum organization"/>
    <property type="evidence" value="ECO:0007669"/>
    <property type="project" value="UniProtKB-KW"/>
</dbReference>
<evidence type="ECO:0000256" key="1">
    <source>
        <dbReference type="ARBA" id="ARBA00004413"/>
    </source>
</evidence>
<evidence type="ECO:0000256" key="3">
    <source>
        <dbReference type="ARBA" id="ARBA00020392"/>
    </source>
</evidence>
<evidence type="ECO:0000313" key="11">
    <source>
        <dbReference type="EMBL" id="SEN98610.1"/>
    </source>
</evidence>
<keyword evidence="5" id="KW-1003">Cell membrane</keyword>
<keyword evidence="6" id="KW-0145">Chemotaxis</keyword>
<keyword evidence="11" id="KW-0966">Cell projection</keyword>
<keyword evidence="10" id="KW-1006">Bacterial flagellum protein export</keyword>
<accession>A0A1H8L0B6</accession>
<dbReference type="GO" id="GO:0005886">
    <property type="term" value="C:plasma membrane"/>
    <property type="evidence" value="ECO:0007669"/>
    <property type="project" value="UniProtKB-SubCell"/>
</dbReference>
<dbReference type="EMBL" id="FODO01000003">
    <property type="protein sequence ID" value="SEN98610.1"/>
    <property type="molecule type" value="Genomic_DNA"/>
</dbReference>
<comment type="subcellular location">
    <subcellularLocation>
        <location evidence="1">Cell membrane</location>
        <topology evidence="1">Peripheral membrane protein</topology>
        <orientation evidence="1">Cytoplasmic side</orientation>
    </subcellularLocation>
</comment>
<dbReference type="PRINTS" id="PR01004">
    <property type="entry name" value="FLGFLIJ"/>
</dbReference>
<dbReference type="GO" id="GO:0006935">
    <property type="term" value="P:chemotaxis"/>
    <property type="evidence" value="ECO:0007669"/>
    <property type="project" value="UniProtKB-KW"/>
</dbReference>
<protein>
    <recommendedName>
        <fullName evidence="3">Flagellar FliJ protein</fullName>
    </recommendedName>
</protein>
<dbReference type="InterPro" id="IPR052570">
    <property type="entry name" value="FliJ"/>
</dbReference>
<dbReference type="InterPro" id="IPR018006">
    <property type="entry name" value="Flag_FliJ_proteobac"/>
</dbReference>
<evidence type="ECO:0000256" key="9">
    <source>
        <dbReference type="ARBA" id="ARBA00023136"/>
    </source>
</evidence>
<sequence>MPTTSSLKLLLELAQQQTDASAKHLGKLNFQQQEAEKKLNLLLQYRHSYQSHFQNFTTTGIDHIEWLNFIAFMDKLDAAITEQRQAVLHAQNKRSAGNEEFLSCQRKLKSFDTLSQRQQSAENQKQIKQEQKILDEFALNSFYRNASSVKES</sequence>
<keyword evidence="7" id="KW-1005">Bacterial flagellum biogenesis</keyword>
<dbReference type="OrthoDB" id="6465096at2"/>
<evidence type="ECO:0000256" key="10">
    <source>
        <dbReference type="ARBA" id="ARBA00023225"/>
    </source>
</evidence>
<evidence type="ECO:0000256" key="2">
    <source>
        <dbReference type="ARBA" id="ARBA00010004"/>
    </source>
</evidence>
<keyword evidence="11" id="KW-0969">Cilium</keyword>
<evidence type="ECO:0000256" key="7">
    <source>
        <dbReference type="ARBA" id="ARBA00022795"/>
    </source>
</evidence>
<evidence type="ECO:0000256" key="8">
    <source>
        <dbReference type="ARBA" id="ARBA00022927"/>
    </source>
</evidence>
<dbReference type="AlphaFoldDB" id="A0A1H8L0B6"/>
<dbReference type="Proteomes" id="UP000198814">
    <property type="component" value="Unassembled WGS sequence"/>
</dbReference>
<comment type="similarity">
    <text evidence="2">Belongs to the FliJ family.</text>
</comment>
<dbReference type="Pfam" id="PF02050">
    <property type="entry name" value="FliJ"/>
    <property type="match status" value="1"/>
</dbReference>
<keyword evidence="8" id="KW-0653">Protein transport</keyword>
<dbReference type="Gene3D" id="1.10.287.1700">
    <property type="match status" value="1"/>
</dbReference>
<keyword evidence="4" id="KW-0813">Transport</keyword>
<keyword evidence="9" id="KW-0472">Membrane</keyword>
<evidence type="ECO:0000256" key="4">
    <source>
        <dbReference type="ARBA" id="ARBA00022448"/>
    </source>
</evidence>
<dbReference type="GO" id="GO:0071973">
    <property type="term" value="P:bacterial-type flagellum-dependent cell motility"/>
    <property type="evidence" value="ECO:0007669"/>
    <property type="project" value="InterPro"/>
</dbReference>
<keyword evidence="11" id="KW-0282">Flagellum</keyword>
<dbReference type="GO" id="GO:0009288">
    <property type="term" value="C:bacterial-type flagellum"/>
    <property type="evidence" value="ECO:0007669"/>
    <property type="project" value="InterPro"/>
</dbReference>
<dbReference type="InterPro" id="IPR053716">
    <property type="entry name" value="Flag_assembly_chemotaxis_eff"/>
</dbReference>
<evidence type="ECO:0000313" key="12">
    <source>
        <dbReference type="Proteomes" id="UP000198814"/>
    </source>
</evidence>
<dbReference type="GO" id="GO:0015031">
    <property type="term" value="P:protein transport"/>
    <property type="evidence" value="ECO:0007669"/>
    <property type="project" value="UniProtKB-KW"/>
</dbReference>
<name>A0A1H8L0B6_9PROT</name>
<dbReference type="InterPro" id="IPR012823">
    <property type="entry name" value="Flagell_FliJ"/>
</dbReference>
<reference evidence="12" key="1">
    <citation type="submission" date="2016-10" db="EMBL/GenBank/DDBJ databases">
        <authorList>
            <person name="Varghese N."/>
            <person name="Submissions S."/>
        </authorList>
    </citation>
    <scope>NUCLEOTIDE SEQUENCE [LARGE SCALE GENOMIC DNA]</scope>
    <source>
        <strain evidence="12">Nm76</strain>
    </source>
</reference>
<keyword evidence="12" id="KW-1185">Reference proteome</keyword>
<dbReference type="PIRSF" id="PIRSF019404">
    <property type="entry name" value="FliJ"/>
    <property type="match status" value="1"/>
</dbReference>
<dbReference type="GO" id="GO:0003774">
    <property type="term" value="F:cytoskeletal motor activity"/>
    <property type="evidence" value="ECO:0007669"/>
    <property type="project" value="InterPro"/>
</dbReference>
<gene>
    <name evidence="11" type="ORF">SAMN05216333_10311</name>
</gene>
<proteinExistence type="inferred from homology"/>
<dbReference type="RefSeq" id="WP_090315378.1">
    <property type="nucleotide sequence ID" value="NZ_FNOE01000002.1"/>
</dbReference>
<evidence type="ECO:0000256" key="6">
    <source>
        <dbReference type="ARBA" id="ARBA00022500"/>
    </source>
</evidence>